<evidence type="ECO:0000256" key="9">
    <source>
        <dbReference type="ARBA" id="ARBA00023150"/>
    </source>
</evidence>
<keyword evidence="9 12" id="KW-0501">Molybdenum cofactor biosynthesis</keyword>
<dbReference type="InterPro" id="IPR050105">
    <property type="entry name" value="MoCo_biosynth_MoaA/MoaC"/>
</dbReference>
<keyword evidence="2 12" id="KW-0004">4Fe-4S</keyword>
<protein>
    <recommendedName>
        <fullName evidence="1 12">GTP 3',8-cyclase</fullName>
        <ecNumber evidence="1 12">4.1.99.22</ecNumber>
    </recommendedName>
    <alternativeName>
        <fullName evidence="12">Molybdenum cofactor biosynthesis protein A</fullName>
    </alternativeName>
</protein>
<evidence type="ECO:0000256" key="11">
    <source>
        <dbReference type="ARBA" id="ARBA00048697"/>
    </source>
</evidence>
<dbReference type="InterPro" id="IPR013785">
    <property type="entry name" value="Aldolase_TIM"/>
</dbReference>
<comment type="subunit">
    <text evidence="12">Monomer and homodimer.</text>
</comment>
<dbReference type="PROSITE" id="PS51918">
    <property type="entry name" value="RADICAL_SAM"/>
    <property type="match status" value="1"/>
</dbReference>
<evidence type="ECO:0000259" key="13">
    <source>
        <dbReference type="PROSITE" id="PS51918"/>
    </source>
</evidence>
<dbReference type="Pfam" id="PF04055">
    <property type="entry name" value="Radical_SAM"/>
    <property type="match status" value="1"/>
</dbReference>
<feature type="binding site" evidence="12">
    <location>
        <position position="160"/>
    </location>
    <ligand>
        <name>GTP</name>
        <dbReference type="ChEBI" id="CHEBI:37565"/>
    </ligand>
</feature>
<feature type="binding site" evidence="12">
    <location>
        <position position="33"/>
    </location>
    <ligand>
        <name>S-adenosyl-L-methionine</name>
        <dbReference type="ChEBI" id="CHEBI:59789"/>
    </ligand>
</feature>
<name>A0ABS8G0J5_9FIRM</name>
<dbReference type="CDD" id="cd01335">
    <property type="entry name" value="Radical_SAM"/>
    <property type="match status" value="1"/>
</dbReference>
<dbReference type="InterPro" id="IPR058240">
    <property type="entry name" value="rSAM_sf"/>
</dbReference>
<keyword evidence="4 12" id="KW-0479">Metal-binding</keyword>
<keyword evidence="7 12" id="KW-0411">Iron-sulfur</keyword>
<dbReference type="GO" id="GO:0061798">
    <property type="term" value="F:GTP 3',8'-cyclase activity"/>
    <property type="evidence" value="ECO:0007669"/>
    <property type="project" value="UniProtKB-EC"/>
</dbReference>
<dbReference type="SMART" id="SM00729">
    <property type="entry name" value="Elp3"/>
    <property type="match status" value="1"/>
</dbReference>
<dbReference type="InterPro" id="IPR040064">
    <property type="entry name" value="MoaA-like"/>
</dbReference>
<dbReference type="SFLD" id="SFLDG01383">
    <property type="entry name" value="cyclic_pyranopterin_phosphate"/>
    <property type="match status" value="1"/>
</dbReference>
<comment type="caution">
    <text evidence="14">The sequence shown here is derived from an EMBL/GenBank/DDBJ whole genome shotgun (WGS) entry which is preliminary data.</text>
</comment>
<dbReference type="InterPro" id="IPR006638">
    <property type="entry name" value="Elp3/MiaA/NifB-like_rSAM"/>
</dbReference>
<feature type="domain" description="Radical SAM core" evidence="13">
    <location>
        <begin position="11"/>
        <end position="241"/>
    </location>
</feature>
<dbReference type="PANTHER" id="PTHR22960">
    <property type="entry name" value="MOLYBDOPTERIN COFACTOR SYNTHESIS PROTEIN A"/>
    <property type="match status" value="1"/>
</dbReference>
<keyword evidence="6 12" id="KW-0408">Iron</keyword>
<feature type="binding site" evidence="12">
    <location>
        <position position="124"/>
    </location>
    <ligand>
        <name>S-adenosyl-L-methionine</name>
        <dbReference type="ChEBI" id="CHEBI:59789"/>
    </ligand>
</feature>
<comment type="catalytic activity">
    <reaction evidence="11 12">
        <text>GTP + AH2 + S-adenosyl-L-methionine = (8S)-3',8-cyclo-7,8-dihydroguanosine 5'-triphosphate + 5'-deoxyadenosine + L-methionine + A + H(+)</text>
        <dbReference type="Rhea" id="RHEA:49576"/>
        <dbReference type="ChEBI" id="CHEBI:13193"/>
        <dbReference type="ChEBI" id="CHEBI:15378"/>
        <dbReference type="ChEBI" id="CHEBI:17319"/>
        <dbReference type="ChEBI" id="CHEBI:17499"/>
        <dbReference type="ChEBI" id="CHEBI:37565"/>
        <dbReference type="ChEBI" id="CHEBI:57844"/>
        <dbReference type="ChEBI" id="CHEBI:59789"/>
        <dbReference type="ChEBI" id="CHEBI:131766"/>
        <dbReference type="EC" id="4.1.99.22"/>
    </reaction>
</comment>
<dbReference type="PROSITE" id="PS01305">
    <property type="entry name" value="MOAA_NIFB_PQQE"/>
    <property type="match status" value="1"/>
</dbReference>
<dbReference type="EMBL" id="JAJEQX010000035">
    <property type="protein sequence ID" value="MCC2255791.1"/>
    <property type="molecule type" value="Genomic_DNA"/>
</dbReference>
<keyword evidence="3 12" id="KW-0949">S-adenosyl-L-methionine</keyword>
<proteinExistence type="inferred from homology"/>
<evidence type="ECO:0000256" key="4">
    <source>
        <dbReference type="ARBA" id="ARBA00022723"/>
    </source>
</evidence>
<keyword evidence="15" id="KW-1185">Reference proteome</keyword>
<feature type="binding site" evidence="12">
    <location>
        <position position="31"/>
    </location>
    <ligand>
        <name>[4Fe-4S] cluster</name>
        <dbReference type="ChEBI" id="CHEBI:49883"/>
        <label>1</label>
        <note>4Fe-4S-S-AdoMet</note>
    </ligand>
</feature>
<keyword evidence="8 12" id="KW-0342">GTP-binding</keyword>
<evidence type="ECO:0000256" key="2">
    <source>
        <dbReference type="ARBA" id="ARBA00022485"/>
    </source>
</evidence>
<dbReference type="EC" id="4.1.99.22" evidence="1 12"/>
<comment type="pathway">
    <text evidence="12">Cofactor biosynthesis; molybdopterin biosynthesis.</text>
</comment>
<gene>
    <name evidence="12 14" type="primary">moaA</name>
    <name evidence="14" type="ORF">LKD70_15460</name>
</gene>
<comment type="function">
    <text evidence="12">Catalyzes the cyclization of GTP to (8S)-3',8-cyclo-7,8-dihydroguanosine 5'-triphosphate.</text>
</comment>
<evidence type="ECO:0000256" key="6">
    <source>
        <dbReference type="ARBA" id="ARBA00023004"/>
    </source>
</evidence>
<accession>A0ABS8G0J5</accession>
<dbReference type="InterPro" id="IPR000385">
    <property type="entry name" value="MoaA_NifB_PqqE_Fe-S-bd_CS"/>
</dbReference>
<evidence type="ECO:0000256" key="1">
    <source>
        <dbReference type="ARBA" id="ARBA00012167"/>
    </source>
</evidence>
<dbReference type="InterPro" id="IPR007197">
    <property type="entry name" value="rSAM"/>
</dbReference>
<feature type="binding site" evidence="12">
    <location>
        <position position="194"/>
    </location>
    <ligand>
        <name>S-adenosyl-L-methionine</name>
        <dbReference type="ChEBI" id="CHEBI:59789"/>
    </ligand>
</feature>
<evidence type="ECO:0000256" key="5">
    <source>
        <dbReference type="ARBA" id="ARBA00022741"/>
    </source>
</evidence>
<dbReference type="SFLD" id="SFLDS00029">
    <property type="entry name" value="Radical_SAM"/>
    <property type="match status" value="1"/>
</dbReference>
<dbReference type="RefSeq" id="WP_227708775.1">
    <property type="nucleotide sequence ID" value="NZ_JAJEQX010000035.1"/>
</dbReference>
<dbReference type="SFLD" id="SFLDG01067">
    <property type="entry name" value="SPASM/twitch_domain_containing"/>
    <property type="match status" value="1"/>
</dbReference>
<dbReference type="SUPFAM" id="SSF102114">
    <property type="entry name" value="Radical SAM enzymes"/>
    <property type="match status" value="1"/>
</dbReference>
<feature type="binding site" evidence="12">
    <location>
        <position position="273"/>
    </location>
    <ligand>
        <name>[4Fe-4S] cluster</name>
        <dbReference type="ChEBI" id="CHEBI:49883"/>
        <label>2</label>
        <note>4Fe-4S-substrate</note>
    </ligand>
</feature>
<feature type="binding site" evidence="12">
    <location>
        <begin position="261"/>
        <end position="263"/>
    </location>
    <ligand>
        <name>GTP</name>
        <dbReference type="ChEBI" id="CHEBI:37565"/>
    </ligand>
</feature>
<evidence type="ECO:0000313" key="15">
    <source>
        <dbReference type="Proteomes" id="UP001198151"/>
    </source>
</evidence>
<comment type="caution">
    <text evidence="12">Lacks conserved residue(s) required for the propagation of feature annotation.</text>
</comment>
<evidence type="ECO:0000256" key="12">
    <source>
        <dbReference type="HAMAP-Rule" id="MF_01225"/>
    </source>
</evidence>
<sequence>MKNEGSFDTTGFGREIDYMRISVTDRCNLRCRYCMPDGVPLTSMEKILTFEEIKLVCQAAVSLGITRFKITGGEPLVRLGCPQLAGMIKAIPGTEQVTLTTNGILLERYLGELAENGLDAVNISLDTMKRSVYEQITGYDGLEAVKSGIEAAVETGMKVKINCVPQSGVNDDEWEDFVCLTKDSRVDVRFIEMMPIGYGKKCAGMSGDEILRRIREKYPDIEKDDSVHGNGPAVYYRLPGAKGSVGFISAIHGKFCGSCNRIRMTAEGELKPCLCYNDSVDIREALRTPGCSEEQIREQIRKAVLGKPQMHCFERADQMSEERKMSQIGG</sequence>
<keyword evidence="10 12" id="KW-0456">Lyase</keyword>
<dbReference type="CDD" id="cd21117">
    <property type="entry name" value="Twitch_MoaA"/>
    <property type="match status" value="1"/>
</dbReference>
<feature type="binding site" evidence="12">
    <location>
        <position position="20"/>
    </location>
    <ligand>
        <name>GTP</name>
        <dbReference type="ChEBI" id="CHEBI:37565"/>
    </ligand>
</feature>
<dbReference type="InterPro" id="IPR010505">
    <property type="entry name" value="MoaA_twitch"/>
</dbReference>
<evidence type="ECO:0000256" key="7">
    <source>
        <dbReference type="ARBA" id="ARBA00023014"/>
    </source>
</evidence>
<dbReference type="NCBIfam" id="TIGR02666">
    <property type="entry name" value="moaA"/>
    <property type="match status" value="1"/>
</dbReference>
<dbReference type="PANTHER" id="PTHR22960:SF0">
    <property type="entry name" value="MOLYBDENUM COFACTOR BIOSYNTHESIS PROTEIN 1"/>
    <property type="match status" value="1"/>
</dbReference>
<evidence type="ECO:0000256" key="10">
    <source>
        <dbReference type="ARBA" id="ARBA00023239"/>
    </source>
</evidence>
<feature type="binding site" evidence="12">
    <location>
        <position position="27"/>
    </location>
    <ligand>
        <name>[4Fe-4S] cluster</name>
        <dbReference type="ChEBI" id="CHEBI:49883"/>
        <label>1</label>
        <note>4Fe-4S-S-AdoMet</note>
    </ligand>
</feature>
<comment type="similarity">
    <text evidence="12">Belongs to the radical SAM superfamily. MoaA family.</text>
</comment>
<keyword evidence="5 12" id="KW-0547">Nucleotide-binding</keyword>
<feature type="binding site" evidence="12">
    <location>
        <position position="256"/>
    </location>
    <ligand>
        <name>[4Fe-4S] cluster</name>
        <dbReference type="ChEBI" id="CHEBI:49883"/>
        <label>2</label>
        <note>4Fe-4S-substrate</note>
    </ligand>
</feature>
<reference evidence="14 15" key="1">
    <citation type="submission" date="2021-10" db="EMBL/GenBank/DDBJ databases">
        <title>Anaerobic single-cell dispensing facilitates the cultivation of human gut bacteria.</title>
        <authorList>
            <person name="Afrizal A."/>
        </authorList>
    </citation>
    <scope>NUCLEOTIDE SEQUENCE [LARGE SCALE GENOMIC DNA]</scope>
    <source>
        <strain evidence="14 15">CLA-AA-H200</strain>
    </source>
</reference>
<organism evidence="14 15">
    <name type="scientific">Ruminococcus turbiniformis</name>
    <dbReference type="NCBI Taxonomy" id="2881258"/>
    <lineage>
        <taxon>Bacteria</taxon>
        <taxon>Bacillati</taxon>
        <taxon>Bacillota</taxon>
        <taxon>Clostridia</taxon>
        <taxon>Eubacteriales</taxon>
        <taxon>Oscillospiraceae</taxon>
        <taxon>Ruminococcus</taxon>
    </lineage>
</organism>
<evidence type="ECO:0000256" key="3">
    <source>
        <dbReference type="ARBA" id="ARBA00022691"/>
    </source>
</evidence>
<comment type="cofactor">
    <cofactor evidence="12">
        <name>[4Fe-4S] cluster</name>
        <dbReference type="ChEBI" id="CHEBI:49883"/>
    </cofactor>
    <text evidence="12">Binds 2 [4Fe-4S] clusters. Binds 1 [4Fe-4S] cluster coordinated with 3 cysteines and an exchangeable S-adenosyl-L-methionine and 1 [4Fe-4S] cluster coordinated with 3 cysteines and the GTP-derived substrate.</text>
</comment>
<dbReference type="Proteomes" id="UP001198151">
    <property type="component" value="Unassembled WGS sequence"/>
</dbReference>
<dbReference type="Pfam" id="PF06463">
    <property type="entry name" value="Mob_synth_C"/>
    <property type="match status" value="1"/>
</dbReference>
<feature type="binding site" evidence="12">
    <location>
        <position position="34"/>
    </location>
    <ligand>
        <name>[4Fe-4S] cluster</name>
        <dbReference type="ChEBI" id="CHEBI:49883"/>
        <label>1</label>
        <note>4Fe-4S-S-AdoMet</note>
    </ligand>
</feature>
<dbReference type="Gene3D" id="3.20.20.70">
    <property type="entry name" value="Aldolase class I"/>
    <property type="match status" value="1"/>
</dbReference>
<feature type="binding site" evidence="12">
    <location>
        <position position="73"/>
    </location>
    <ligand>
        <name>S-adenosyl-L-methionine</name>
        <dbReference type="ChEBI" id="CHEBI:59789"/>
    </ligand>
</feature>
<dbReference type="HAMAP" id="MF_01225_B">
    <property type="entry name" value="MoaA_B"/>
    <property type="match status" value="1"/>
</dbReference>
<feature type="binding site" evidence="12">
    <location>
        <position position="100"/>
    </location>
    <ligand>
        <name>GTP</name>
        <dbReference type="ChEBI" id="CHEBI:37565"/>
    </ligand>
</feature>
<dbReference type="SFLD" id="SFLDG01386">
    <property type="entry name" value="main_SPASM_domain-containing"/>
    <property type="match status" value="1"/>
</dbReference>
<evidence type="ECO:0000256" key="8">
    <source>
        <dbReference type="ARBA" id="ARBA00023134"/>
    </source>
</evidence>
<feature type="binding site" evidence="12">
    <location>
        <position position="259"/>
    </location>
    <ligand>
        <name>[4Fe-4S] cluster</name>
        <dbReference type="ChEBI" id="CHEBI:49883"/>
        <label>2</label>
        <note>4Fe-4S-substrate</note>
    </ligand>
</feature>
<evidence type="ECO:0000313" key="14">
    <source>
        <dbReference type="EMBL" id="MCC2255791.1"/>
    </source>
</evidence>
<dbReference type="InterPro" id="IPR013483">
    <property type="entry name" value="MoaA"/>
</dbReference>